<keyword evidence="2" id="KW-1185">Reference proteome</keyword>
<evidence type="ECO:0000313" key="2">
    <source>
        <dbReference type="Proteomes" id="UP001497535"/>
    </source>
</evidence>
<organism evidence="1 2">
    <name type="scientific">Meloidogyne enterolobii</name>
    <name type="common">Root-knot nematode worm</name>
    <name type="synonym">Meloidogyne mayaguensis</name>
    <dbReference type="NCBI Taxonomy" id="390850"/>
    <lineage>
        <taxon>Eukaryota</taxon>
        <taxon>Metazoa</taxon>
        <taxon>Ecdysozoa</taxon>
        <taxon>Nematoda</taxon>
        <taxon>Chromadorea</taxon>
        <taxon>Rhabditida</taxon>
        <taxon>Tylenchina</taxon>
        <taxon>Tylenchomorpha</taxon>
        <taxon>Tylenchoidea</taxon>
        <taxon>Meloidogynidae</taxon>
        <taxon>Meloidogyninae</taxon>
        <taxon>Meloidogyne</taxon>
    </lineage>
</organism>
<accession>A0ACB1AKL0</accession>
<evidence type="ECO:0000313" key="1">
    <source>
        <dbReference type="EMBL" id="CAK5091809.1"/>
    </source>
</evidence>
<sequence>MSGKIPSNQAKMADLEKEHSDTIRLEEGLNSSLRVINRKVNQNSTNVSKLAYEVNNGFATLGAQIESCADN</sequence>
<proteinExistence type="predicted"/>
<reference evidence="1" key="1">
    <citation type="submission" date="2023-11" db="EMBL/GenBank/DDBJ databases">
        <authorList>
            <person name="Poullet M."/>
        </authorList>
    </citation>
    <scope>NUCLEOTIDE SEQUENCE</scope>
    <source>
        <strain evidence="1">E1834</strain>
    </source>
</reference>
<name>A0ACB1AKL0_MELEN</name>
<dbReference type="Proteomes" id="UP001497535">
    <property type="component" value="Unassembled WGS sequence"/>
</dbReference>
<gene>
    <name evidence="1" type="ORF">MENTE1834_LOCUS39672</name>
</gene>
<comment type="caution">
    <text evidence="1">The sequence shown here is derived from an EMBL/GenBank/DDBJ whole genome shotgun (WGS) entry which is preliminary data.</text>
</comment>
<protein>
    <submittedName>
        <fullName evidence="1">Uncharacterized protein</fullName>
    </submittedName>
</protein>
<dbReference type="EMBL" id="CAVMJV010000090">
    <property type="protein sequence ID" value="CAK5091809.1"/>
    <property type="molecule type" value="Genomic_DNA"/>
</dbReference>